<dbReference type="Proteomes" id="UP001501509">
    <property type="component" value="Unassembled WGS sequence"/>
</dbReference>
<sequence length="291" mass="31083">MDTQAAAEKVRKYWTAERMRSARLVTPRADRSASVTASSAPRAGKAGSYAPAAGVNKAAIKAGALKLAGGDKAKALMLTETATVGKVFFSKPSGGNWMCSAAALNSASKQLVITAGHCVHEGAGGGWMQNWTFVPRYRNGARPFGTYAAKQFRTFNAWMNSSDFRRDVGMVTTWPLNGQKLVNAVGGNGFQWNWPRNVAVTVLGYPSNHNSGEIQMWCQGTTRGIADGRIEINCNFGGGSSGGPWLREFNDATGLGYSNGVQSTITNTGWNRSPYFDDAVKTMFDAQGGVT</sequence>
<evidence type="ECO:0000256" key="1">
    <source>
        <dbReference type="ARBA" id="ARBA00022729"/>
    </source>
</evidence>
<proteinExistence type="predicted"/>
<dbReference type="PROSITE" id="PS00134">
    <property type="entry name" value="TRYPSIN_HIS"/>
    <property type="match status" value="1"/>
</dbReference>
<feature type="region of interest" description="Disordered" evidence="2">
    <location>
        <begin position="25"/>
        <end position="49"/>
    </location>
</feature>
<organism evidence="3 4">
    <name type="scientific">Actinomadura fulvescens</name>
    <dbReference type="NCBI Taxonomy" id="46160"/>
    <lineage>
        <taxon>Bacteria</taxon>
        <taxon>Bacillati</taxon>
        <taxon>Actinomycetota</taxon>
        <taxon>Actinomycetes</taxon>
        <taxon>Streptosporangiales</taxon>
        <taxon>Thermomonosporaceae</taxon>
        <taxon>Actinomadura</taxon>
    </lineage>
</organism>
<name>A0ABN3QKZ0_9ACTN</name>
<dbReference type="Gene3D" id="2.40.10.10">
    <property type="entry name" value="Trypsin-like serine proteases"/>
    <property type="match status" value="2"/>
</dbReference>
<evidence type="ECO:0000313" key="3">
    <source>
        <dbReference type="EMBL" id="GAA2629223.1"/>
    </source>
</evidence>
<dbReference type="InterPro" id="IPR043504">
    <property type="entry name" value="Peptidase_S1_PA_chymotrypsin"/>
</dbReference>
<reference evidence="3 4" key="1">
    <citation type="journal article" date="2019" name="Int. J. Syst. Evol. Microbiol.">
        <title>The Global Catalogue of Microorganisms (GCM) 10K type strain sequencing project: providing services to taxonomists for standard genome sequencing and annotation.</title>
        <authorList>
            <consortium name="The Broad Institute Genomics Platform"/>
            <consortium name="The Broad Institute Genome Sequencing Center for Infectious Disease"/>
            <person name="Wu L."/>
            <person name="Ma J."/>
        </authorList>
    </citation>
    <scope>NUCLEOTIDE SEQUENCE [LARGE SCALE GENOMIC DNA]</scope>
    <source>
        <strain evidence="3 4">JCM 6833</strain>
    </source>
</reference>
<dbReference type="InterPro" id="IPR050966">
    <property type="entry name" value="Glutamyl_endopeptidase"/>
</dbReference>
<keyword evidence="1" id="KW-0732">Signal</keyword>
<comment type="caution">
    <text evidence="3">The sequence shown here is derived from an EMBL/GenBank/DDBJ whole genome shotgun (WGS) entry which is preliminary data.</text>
</comment>
<dbReference type="SUPFAM" id="SSF50494">
    <property type="entry name" value="Trypsin-like serine proteases"/>
    <property type="match status" value="1"/>
</dbReference>
<dbReference type="PANTHER" id="PTHR15462:SF19">
    <property type="entry name" value="PEPTIDASE S1 DOMAIN-CONTAINING PROTEIN"/>
    <property type="match status" value="1"/>
</dbReference>
<evidence type="ECO:0000256" key="2">
    <source>
        <dbReference type="SAM" id="MobiDB-lite"/>
    </source>
</evidence>
<evidence type="ECO:0000313" key="4">
    <source>
        <dbReference type="Proteomes" id="UP001501509"/>
    </source>
</evidence>
<dbReference type="InterPro" id="IPR009003">
    <property type="entry name" value="Peptidase_S1_PA"/>
</dbReference>
<dbReference type="PANTHER" id="PTHR15462">
    <property type="entry name" value="SERINE PROTEASE"/>
    <property type="match status" value="1"/>
</dbReference>
<dbReference type="InterPro" id="IPR018114">
    <property type="entry name" value="TRYPSIN_HIS"/>
</dbReference>
<keyword evidence="4" id="KW-1185">Reference proteome</keyword>
<protein>
    <submittedName>
        <fullName evidence="3">Peptidase</fullName>
    </submittedName>
</protein>
<accession>A0ABN3QKZ0</accession>
<dbReference type="EMBL" id="BAAATD010000014">
    <property type="protein sequence ID" value="GAA2629223.1"/>
    <property type="molecule type" value="Genomic_DNA"/>
</dbReference>
<gene>
    <name evidence="3" type="ORF">GCM10010411_78440</name>
</gene>